<evidence type="ECO:0000256" key="1">
    <source>
        <dbReference type="ARBA" id="ARBA00023277"/>
    </source>
</evidence>
<dbReference type="Proteomes" id="UP000199647">
    <property type="component" value="Unassembled WGS sequence"/>
</dbReference>
<dbReference type="NCBIfam" id="NF007141">
    <property type="entry name" value="PRK09585.1-5"/>
    <property type="match status" value="1"/>
</dbReference>
<dbReference type="UniPathway" id="UPA00343"/>
<comment type="pathway">
    <text evidence="2">Amino-sugar metabolism; 1,6-anhydro-N-acetylmuramate degradation.</text>
</comment>
<dbReference type="GO" id="GO:0009254">
    <property type="term" value="P:peptidoglycan turnover"/>
    <property type="evidence" value="ECO:0007669"/>
    <property type="project" value="UniProtKB-UniRule"/>
</dbReference>
<evidence type="ECO:0000313" key="5">
    <source>
        <dbReference type="Proteomes" id="UP000199647"/>
    </source>
</evidence>
<keyword evidence="2" id="KW-0547">Nucleotide-binding</keyword>
<dbReference type="AlphaFoldDB" id="A0A1H9CX91"/>
<dbReference type="UniPathway" id="UPA00544"/>
<keyword evidence="2 4" id="KW-0418">Kinase</keyword>
<protein>
    <recommendedName>
        <fullName evidence="2">Anhydro-N-acetylmuramic acid kinase</fullName>
        <ecNumber evidence="2">2.7.1.170</ecNumber>
    </recommendedName>
    <alternativeName>
        <fullName evidence="2">AnhMurNAc kinase</fullName>
    </alternativeName>
</protein>
<dbReference type="EC" id="2.7.1.170" evidence="2"/>
<comment type="pathway">
    <text evidence="2">Cell wall biogenesis; peptidoglycan recycling.</text>
</comment>
<feature type="binding site" evidence="2">
    <location>
        <begin position="16"/>
        <end position="23"/>
    </location>
    <ligand>
        <name>ATP</name>
        <dbReference type="ChEBI" id="CHEBI:30616"/>
    </ligand>
</feature>
<dbReference type="EMBL" id="FOFG01000002">
    <property type="protein sequence ID" value="SEQ05805.1"/>
    <property type="molecule type" value="Genomic_DNA"/>
</dbReference>
<evidence type="ECO:0000256" key="2">
    <source>
        <dbReference type="HAMAP-Rule" id="MF_01270"/>
    </source>
</evidence>
<dbReference type="InterPro" id="IPR043129">
    <property type="entry name" value="ATPase_NBD"/>
</dbReference>
<name>A0A1H9CX91_9HYPH</name>
<dbReference type="PANTHER" id="PTHR30605">
    <property type="entry name" value="ANHYDRO-N-ACETYLMURAMIC ACID KINASE"/>
    <property type="match status" value="1"/>
</dbReference>
<dbReference type="GO" id="GO:0016301">
    <property type="term" value="F:kinase activity"/>
    <property type="evidence" value="ECO:0007669"/>
    <property type="project" value="UniProtKB-KW"/>
</dbReference>
<dbReference type="GO" id="GO:0097175">
    <property type="term" value="P:1,6-anhydro-N-acetyl-beta-muramic acid catabolic process"/>
    <property type="evidence" value="ECO:0007669"/>
    <property type="project" value="UniProtKB-UniRule"/>
</dbReference>
<comment type="catalytic activity">
    <reaction evidence="2">
        <text>1,6-anhydro-N-acetyl-beta-muramate + ATP + H2O = N-acetyl-D-muramate 6-phosphate + ADP + H(+)</text>
        <dbReference type="Rhea" id="RHEA:24952"/>
        <dbReference type="ChEBI" id="CHEBI:15377"/>
        <dbReference type="ChEBI" id="CHEBI:15378"/>
        <dbReference type="ChEBI" id="CHEBI:30616"/>
        <dbReference type="ChEBI" id="CHEBI:58690"/>
        <dbReference type="ChEBI" id="CHEBI:58722"/>
        <dbReference type="ChEBI" id="CHEBI:456216"/>
        <dbReference type="EC" id="2.7.1.170"/>
    </reaction>
</comment>
<dbReference type="GO" id="GO:0016773">
    <property type="term" value="F:phosphotransferase activity, alcohol group as acceptor"/>
    <property type="evidence" value="ECO:0007669"/>
    <property type="project" value="UniProtKB-UniRule"/>
</dbReference>
<accession>A0A1H9CX91</accession>
<dbReference type="InterPro" id="IPR005338">
    <property type="entry name" value="Anhydro_N_Ac-Mur_kinase"/>
</dbReference>
<feature type="region of interest" description="Disordered" evidence="3">
    <location>
        <begin position="354"/>
        <end position="378"/>
    </location>
</feature>
<keyword evidence="2" id="KW-0808">Transferase</keyword>
<dbReference type="Pfam" id="PF03702">
    <property type="entry name" value="AnmK"/>
    <property type="match status" value="1"/>
</dbReference>
<keyword evidence="2" id="KW-0067">ATP-binding</keyword>
<evidence type="ECO:0000256" key="3">
    <source>
        <dbReference type="SAM" id="MobiDB-lite"/>
    </source>
</evidence>
<dbReference type="SUPFAM" id="SSF53067">
    <property type="entry name" value="Actin-like ATPase domain"/>
    <property type="match status" value="1"/>
</dbReference>
<dbReference type="GO" id="GO:0006040">
    <property type="term" value="P:amino sugar metabolic process"/>
    <property type="evidence" value="ECO:0007669"/>
    <property type="project" value="InterPro"/>
</dbReference>
<dbReference type="Gene3D" id="3.30.420.40">
    <property type="match status" value="2"/>
</dbReference>
<keyword evidence="5" id="KW-1185">Reference proteome</keyword>
<dbReference type="HAMAP" id="MF_01270">
    <property type="entry name" value="AnhMurNAc_kinase"/>
    <property type="match status" value="1"/>
</dbReference>
<keyword evidence="1 2" id="KW-0119">Carbohydrate metabolism</keyword>
<proteinExistence type="inferred from homology"/>
<dbReference type="RefSeq" id="WP_177176705.1">
    <property type="nucleotide sequence ID" value="NZ_FOFG01000002.1"/>
</dbReference>
<dbReference type="GO" id="GO:0005524">
    <property type="term" value="F:ATP binding"/>
    <property type="evidence" value="ECO:0007669"/>
    <property type="project" value="UniProtKB-UniRule"/>
</dbReference>
<gene>
    <name evidence="2" type="primary">anmK</name>
    <name evidence="4" type="ORF">SAMN05216548_102279</name>
</gene>
<evidence type="ECO:0000313" key="4">
    <source>
        <dbReference type="EMBL" id="SEQ05805.1"/>
    </source>
</evidence>
<comment type="function">
    <text evidence="2">Catalyzes the specific phosphorylation of 1,6-anhydro-N-acetylmuramic acid (anhMurNAc) with the simultaneous cleavage of the 1,6-anhydro ring, generating MurNAc-6-P. Is required for the utilization of anhMurNAc either imported from the medium or derived from its own cell wall murein, and thus plays a role in cell wall recycling.</text>
</comment>
<reference evidence="4 5" key="1">
    <citation type="submission" date="2016-10" db="EMBL/GenBank/DDBJ databases">
        <authorList>
            <person name="de Groot N.N."/>
        </authorList>
    </citation>
    <scope>NUCLEOTIDE SEQUENCE [LARGE SCALE GENOMIC DNA]</scope>
    <source>
        <strain evidence="4 5">A52C2</strain>
    </source>
</reference>
<sequence length="378" mass="39518">MNAMTTIRTVIGLMSGTSMDGIDVALIRTDGEAVQEFGPSASYPFTDADRETLRAALGEARALDDRAARPGVLGTAEELVTGRHAEAVTRFLAERGIAREDVALVGFHGQTVFHDPARKLTVQIGDGEALAQSLQLPVAWDFRADDVAAGGQGAPLVPIFHRALMATAGLTAPAVFVNIGGVSNVTFIGRDDALLAFDTGPGNALMDDWTRERTGRAFDADGELAASGTVETERLARLLSHDFFDVTPPKSLDRDAFSSAALAGLSDADGATTLLHFTARSIARAAEHFPEAAGDWVVCGGGRHNRELMRVLGGLVAQAGGRLRSAEDVGLDGDATEAQAFAYLAARTADGKPISFPGTTGAPVPLTGGRISRPSAQR</sequence>
<organism evidence="4 5">
    <name type="scientific">Faunimonas pinastri</name>
    <dbReference type="NCBI Taxonomy" id="1855383"/>
    <lineage>
        <taxon>Bacteria</taxon>
        <taxon>Pseudomonadati</taxon>
        <taxon>Pseudomonadota</taxon>
        <taxon>Alphaproteobacteria</taxon>
        <taxon>Hyphomicrobiales</taxon>
        <taxon>Afifellaceae</taxon>
        <taxon>Faunimonas</taxon>
    </lineage>
</organism>
<dbReference type="STRING" id="1855383.SAMN05216548_102279"/>
<comment type="similarity">
    <text evidence="2">Belongs to the anhydro-N-acetylmuramic acid kinase family.</text>
</comment>
<dbReference type="PANTHER" id="PTHR30605:SF0">
    <property type="entry name" value="ANHYDRO-N-ACETYLMURAMIC ACID KINASE"/>
    <property type="match status" value="1"/>
</dbReference>